<name>V4AEA3_LOTGI</name>
<accession>V4AEA3</accession>
<proteinExistence type="predicted"/>
<dbReference type="GeneID" id="20232057"/>
<gene>
    <name evidence="1" type="ORF">LOTGIDRAFT_122047</name>
</gene>
<sequence>EYNSQLSYMRVQLTTQLQEGITHNSVTWEYNSQLSYMRVQLTTQLHESITHNSVT</sequence>
<dbReference type="KEGG" id="lgi:LOTGIDRAFT_122047"/>
<reference evidence="1 2" key="1">
    <citation type="journal article" date="2013" name="Nature">
        <title>Insights into bilaterian evolution from three spiralian genomes.</title>
        <authorList>
            <person name="Simakov O."/>
            <person name="Marletaz F."/>
            <person name="Cho S.J."/>
            <person name="Edsinger-Gonzales E."/>
            <person name="Havlak P."/>
            <person name="Hellsten U."/>
            <person name="Kuo D.H."/>
            <person name="Larsson T."/>
            <person name="Lv J."/>
            <person name="Arendt D."/>
            <person name="Savage R."/>
            <person name="Osoegawa K."/>
            <person name="de Jong P."/>
            <person name="Grimwood J."/>
            <person name="Chapman J.A."/>
            <person name="Shapiro H."/>
            <person name="Aerts A."/>
            <person name="Otillar R.P."/>
            <person name="Terry A.Y."/>
            <person name="Boore J.L."/>
            <person name="Grigoriev I.V."/>
            <person name="Lindberg D.R."/>
            <person name="Seaver E.C."/>
            <person name="Weisblat D.A."/>
            <person name="Putnam N.H."/>
            <person name="Rokhsar D.S."/>
        </authorList>
    </citation>
    <scope>NUCLEOTIDE SEQUENCE [LARGE SCALE GENOMIC DNA]</scope>
</reference>
<dbReference type="Proteomes" id="UP000030746">
    <property type="component" value="Unassembled WGS sequence"/>
</dbReference>
<protein>
    <submittedName>
        <fullName evidence="1">Uncharacterized protein</fullName>
    </submittedName>
</protein>
<feature type="non-terminal residue" evidence="1">
    <location>
        <position position="1"/>
    </location>
</feature>
<keyword evidence="2" id="KW-1185">Reference proteome</keyword>
<dbReference type="HOGENOM" id="CLU_3038382_0_0_1"/>
<evidence type="ECO:0000313" key="1">
    <source>
        <dbReference type="EMBL" id="ESO91681.1"/>
    </source>
</evidence>
<dbReference type="EMBL" id="KB202237">
    <property type="protein sequence ID" value="ESO91681.1"/>
    <property type="molecule type" value="Genomic_DNA"/>
</dbReference>
<organism evidence="1 2">
    <name type="scientific">Lottia gigantea</name>
    <name type="common">Giant owl limpet</name>
    <dbReference type="NCBI Taxonomy" id="225164"/>
    <lineage>
        <taxon>Eukaryota</taxon>
        <taxon>Metazoa</taxon>
        <taxon>Spiralia</taxon>
        <taxon>Lophotrochozoa</taxon>
        <taxon>Mollusca</taxon>
        <taxon>Gastropoda</taxon>
        <taxon>Patellogastropoda</taxon>
        <taxon>Lottioidea</taxon>
        <taxon>Lottiidae</taxon>
        <taxon>Lottia</taxon>
    </lineage>
</organism>
<evidence type="ECO:0000313" key="2">
    <source>
        <dbReference type="Proteomes" id="UP000030746"/>
    </source>
</evidence>
<dbReference type="AlphaFoldDB" id="V4AEA3"/>
<dbReference type="RefSeq" id="XP_009057735.1">
    <property type="nucleotide sequence ID" value="XM_009059487.1"/>
</dbReference>
<dbReference type="CTD" id="20232057"/>